<accession>A0A1D7XLT1</accession>
<dbReference type="AlphaFoldDB" id="A0A1D7XLT1"/>
<evidence type="ECO:0000313" key="1">
    <source>
        <dbReference type="EMBL" id="AOR24140.1"/>
    </source>
</evidence>
<proteinExistence type="predicted"/>
<gene>
    <name evidence="1" type="ORF">BGI42_10545</name>
</gene>
<organism evidence="1 2">
    <name type="scientific">Clostridium taeniosporum</name>
    <dbReference type="NCBI Taxonomy" id="394958"/>
    <lineage>
        <taxon>Bacteria</taxon>
        <taxon>Bacillati</taxon>
        <taxon>Bacillota</taxon>
        <taxon>Clostridia</taxon>
        <taxon>Eubacteriales</taxon>
        <taxon>Clostridiaceae</taxon>
        <taxon>Clostridium</taxon>
    </lineage>
</organism>
<dbReference type="RefSeq" id="WP_069680277.1">
    <property type="nucleotide sequence ID" value="NZ_CP017253.2"/>
</dbReference>
<sequence length="137" mass="15840">MNNLWNLKDIDRKASNSPNLILEEQAKYFEKNVKDVLYARIANVKLKEFMSSDYKLATNFSIVSPTLDNYTYVLFTVYSNPESNYPVGISLNDNKDYIDIDHTCNNEKEFIDTLSKILGSEEVTEIITVLYSKSKNF</sequence>
<evidence type="ECO:0000313" key="2">
    <source>
        <dbReference type="Proteomes" id="UP000094652"/>
    </source>
</evidence>
<name>A0A1D7XLT1_9CLOT</name>
<dbReference type="EMBL" id="CP017253">
    <property type="protein sequence ID" value="AOR24140.1"/>
    <property type="molecule type" value="Genomic_DNA"/>
</dbReference>
<keyword evidence="2" id="KW-1185">Reference proteome</keyword>
<protein>
    <submittedName>
        <fullName evidence="1">Uncharacterized protein</fullName>
    </submittedName>
</protein>
<dbReference type="Proteomes" id="UP000094652">
    <property type="component" value="Chromosome"/>
</dbReference>
<dbReference type="KEGG" id="ctae:BGI42_10545"/>
<dbReference type="OrthoDB" id="2989973at2"/>
<reference evidence="2" key="1">
    <citation type="submission" date="2016-09" db="EMBL/GenBank/DDBJ databases">
        <title>Genomics of Clostridium taeniosporum, an organism which forms endospores with ribbon-like appendages.</title>
        <authorList>
            <person name="Walker J.R."/>
        </authorList>
    </citation>
    <scope>NUCLEOTIDE SEQUENCE [LARGE SCALE GENOMIC DNA]</scope>
    <source>
        <strain evidence="2">1/k</strain>
    </source>
</reference>
<dbReference type="STRING" id="394958.BGI42_10545"/>